<feature type="domain" description="Glycosyltransferase 2-like" evidence="1">
    <location>
        <begin position="52"/>
        <end position="185"/>
    </location>
</feature>
<dbReference type="Pfam" id="PF00535">
    <property type="entry name" value="Glycos_transf_2"/>
    <property type="match status" value="1"/>
</dbReference>
<dbReference type="InterPro" id="IPR029044">
    <property type="entry name" value="Nucleotide-diphossugar_trans"/>
</dbReference>
<evidence type="ECO:0000313" key="2">
    <source>
        <dbReference type="EMBL" id="MBL3658186.1"/>
    </source>
</evidence>
<gene>
    <name evidence="2" type="ORF">JL102_18685</name>
</gene>
<name>A0A937FAA8_9BACT</name>
<comment type="caution">
    <text evidence="2">The sequence shown here is derived from an EMBL/GenBank/DDBJ whole genome shotgun (WGS) entry which is preliminary data.</text>
</comment>
<sequence>MAIDKASVKKKWMNFAERKLRLFRDKFVRKYNKEKLPTEIYNEDQKFYSITFCITCMNRLFHLKETLKKNIEDNIKYPNVEFVLINYNSQDGLDEWVKNNMQKYIDQGILSYYHTTEPKNFHASIAKNLAHKVGKGEILCNLDGDNFTGKDFAYYINYMINKHGENVLLHFKKKPFWGTEGRIVMSRVNFFKLGGYDETFLPIGHEDHDLINRAKAFGLEYHNIQIENFLRYLSNSTLEKSINCDEDPENYYNYESGNRKVSDDNIANNKLVANLEAGWGKVPLSKNFDKNFLIYE</sequence>
<dbReference type="Proteomes" id="UP000659388">
    <property type="component" value="Unassembled WGS sequence"/>
</dbReference>
<accession>A0A937FAA8</accession>
<dbReference type="SUPFAM" id="SSF53448">
    <property type="entry name" value="Nucleotide-diphospho-sugar transferases"/>
    <property type="match status" value="1"/>
</dbReference>
<organism evidence="2 3">
    <name type="scientific">Fulvivirga sediminis</name>
    <dbReference type="NCBI Taxonomy" id="2803949"/>
    <lineage>
        <taxon>Bacteria</taxon>
        <taxon>Pseudomonadati</taxon>
        <taxon>Bacteroidota</taxon>
        <taxon>Cytophagia</taxon>
        <taxon>Cytophagales</taxon>
        <taxon>Fulvivirgaceae</taxon>
        <taxon>Fulvivirga</taxon>
    </lineage>
</organism>
<keyword evidence="3" id="KW-1185">Reference proteome</keyword>
<evidence type="ECO:0000259" key="1">
    <source>
        <dbReference type="Pfam" id="PF00535"/>
    </source>
</evidence>
<evidence type="ECO:0000313" key="3">
    <source>
        <dbReference type="Proteomes" id="UP000659388"/>
    </source>
</evidence>
<proteinExistence type="predicted"/>
<dbReference type="Gene3D" id="3.90.550.10">
    <property type="entry name" value="Spore Coat Polysaccharide Biosynthesis Protein SpsA, Chain A"/>
    <property type="match status" value="1"/>
</dbReference>
<dbReference type="CDD" id="cd00761">
    <property type="entry name" value="Glyco_tranf_GTA_type"/>
    <property type="match status" value="1"/>
</dbReference>
<dbReference type="InterPro" id="IPR001173">
    <property type="entry name" value="Glyco_trans_2-like"/>
</dbReference>
<reference evidence="2" key="1">
    <citation type="submission" date="2021-01" db="EMBL/GenBank/DDBJ databases">
        <title>Fulvivirga kasyanovii gen. nov., sp nov., a novel member of the phylum Bacteroidetes isolated from seawater in a mussel farm.</title>
        <authorList>
            <person name="Zhao L.-H."/>
            <person name="Wang Z.-J."/>
        </authorList>
    </citation>
    <scope>NUCLEOTIDE SEQUENCE</scope>
    <source>
        <strain evidence="2">2943</strain>
    </source>
</reference>
<protein>
    <submittedName>
        <fullName evidence="2">Glycosyltransferase family 2 protein</fullName>
    </submittedName>
</protein>
<dbReference type="AlphaFoldDB" id="A0A937FAA8"/>
<dbReference type="RefSeq" id="WP_202245980.1">
    <property type="nucleotide sequence ID" value="NZ_JAESIY010000011.1"/>
</dbReference>
<dbReference type="EMBL" id="JAESIY010000011">
    <property type="protein sequence ID" value="MBL3658186.1"/>
    <property type="molecule type" value="Genomic_DNA"/>
</dbReference>